<protein>
    <recommendedName>
        <fullName evidence="3">MarR family transcriptional regulator</fullName>
    </recommendedName>
</protein>
<sequence length="438" mass="47426">MTVVIGVVVHAGRRAVFEEAARTLRGASPEWVVYRHEREIHELVRALLASKRVDGLLMGPVPFDECHDLIPDTLPVTLVRPGPLDLALALSRAQRDGLPVDTVSVDTFDTDVVNEVTGALGLTRAQVRTQPYQPGERTADIADRHLRAAGRDGLVITARVEVSQRLRGAVAVIDSLPVPSTVRSDLHALALRVQSQRANEFRFAAGVFLVADRPQATDMDRARIGLMNLLVNTPELADAWVENRGRRGLVVFAHKALFERVTHNWLTVPALGRAERALGLRVAAGFGIGDSARTCIALAERAAARAEAERQPSGYLIEDSGVIIGPMGREGRPVEFTYRDHDTHIEELAREVGLSPATLSRLAGIERGLAGAAISPRDLANALGITDPSGRRLIRKLGERGLVTAQGSAQTHHKGRPSRLYQLGIDQALRRLSGPGSP</sequence>
<evidence type="ECO:0000313" key="2">
    <source>
        <dbReference type="Proteomes" id="UP001501116"/>
    </source>
</evidence>
<dbReference type="EMBL" id="BAAANN010000021">
    <property type="protein sequence ID" value="GAA1970683.1"/>
    <property type="molecule type" value="Genomic_DNA"/>
</dbReference>
<dbReference type="InterPro" id="IPR001387">
    <property type="entry name" value="Cro/C1-type_HTH"/>
</dbReference>
<accession>A0ABN2RKG2</accession>
<evidence type="ECO:0008006" key="3">
    <source>
        <dbReference type="Google" id="ProtNLM"/>
    </source>
</evidence>
<evidence type="ECO:0000313" key="1">
    <source>
        <dbReference type="EMBL" id="GAA1970683.1"/>
    </source>
</evidence>
<comment type="caution">
    <text evidence="1">The sequence shown here is derived from an EMBL/GenBank/DDBJ whole genome shotgun (WGS) entry which is preliminary data.</text>
</comment>
<dbReference type="InterPro" id="IPR036390">
    <property type="entry name" value="WH_DNA-bd_sf"/>
</dbReference>
<dbReference type="InterPro" id="IPR036388">
    <property type="entry name" value="WH-like_DNA-bd_sf"/>
</dbReference>
<keyword evidence="2" id="KW-1185">Reference proteome</keyword>
<dbReference type="Gene3D" id="1.10.10.10">
    <property type="entry name" value="Winged helix-like DNA-binding domain superfamily/Winged helix DNA-binding domain"/>
    <property type="match status" value="1"/>
</dbReference>
<organism evidence="1 2">
    <name type="scientific">Amycolatopsis minnesotensis</name>
    <dbReference type="NCBI Taxonomy" id="337894"/>
    <lineage>
        <taxon>Bacteria</taxon>
        <taxon>Bacillati</taxon>
        <taxon>Actinomycetota</taxon>
        <taxon>Actinomycetes</taxon>
        <taxon>Pseudonocardiales</taxon>
        <taxon>Pseudonocardiaceae</taxon>
        <taxon>Amycolatopsis</taxon>
    </lineage>
</organism>
<gene>
    <name evidence="1" type="ORF">GCM10009754_50790</name>
</gene>
<dbReference type="RefSeq" id="WP_344423738.1">
    <property type="nucleotide sequence ID" value="NZ_BAAANN010000021.1"/>
</dbReference>
<dbReference type="Proteomes" id="UP001501116">
    <property type="component" value="Unassembled WGS sequence"/>
</dbReference>
<name>A0ABN2RKG2_9PSEU</name>
<reference evidence="1 2" key="1">
    <citation type="journal article" date="2019" name="Int. J. Syst. Evol. Microbiol.">
        <title>The Global Catalogue of Microorganisms (GCM) 10K type strain sequencing project: providing services to taxonomists for standard genome sequencing and annotation.</title>
        <authorList>
            <consortium name="The Broad Institute Genomics Platform"/>
            <consortium name="The Broad Institute Genome Sequencing Center for Infectious Disease"/>
            <person name="Wu L."/>
            <person name="Ma J."/>
        </authorList>
    </citation>
    <scope>NUCLEOTIDE SEQUENCE [LARGE SCALE GENOMIC DNA]</scope>
    <source>
        <strain evidence="1 2">JCM 14545</strain>
    </source>
</reference>
<proteinExistence type="predicted"/>
<dbReference type="CDD" id="cd00093">
    <property type="entry name" value="HTH_XRE"/>
    <property type="match status" value="1"/>
</dbReference>
<dbReference type="SUPFAM" id="SSF46785">
    <property type="entry name" value="Winged helix' DNA-binding domain"/>
    <property type="match status" value="1"/>
</dbReference>